<organism evidence="1 2">
    <name type="scientific">Phaseolus coccineus</name>
    <name type="common">Scarlet runner bean</name>
    <name type="synonym">Phaseolus multiflorus</name>
    <dbReference type="NCBI Taxonomy" id="3886"/>
    <lineage>
        <taxon>Eukaryota</taxon>
        <taxon>Viridiplantae</taxon>
        <taxon>Streptophyta</taxon>
        <taxon>Embryophyta</taxon>
        <taxon>Tracheophyta</taxon>
        <taxon>Spermatophyta</taxon>
        <taxon>Magnoliopsida</taxon>
        <taxon>eudicotyledons</taxon>
        <taxon>Gunneridae</taxon>
        <taxon>Pentapetalae</taxon>
        <taxon>rosids</taxon>
        <taxon>fabids</taxon>
        <taxon>Fabales</taxon>
        <taxon>Fabaceae</taxon>
        <taxon>Papilionoideae</taxon>
        <taxon>50 kb inversion clade</taxon>
        <taxon>NPAAA clade</taxon>
        <taxon>indigoferoid/millettioid clade</taxon>
        <taxon>Phaseoleae</taxon>
        <taxon>Phaseolus</taxon>
    </lineage>
</organism>
<gene>
    <name evidence="1" type="ORF">VNO80_18376</name>
</gene>
<dbReference type="Proteomes" id="UP001374584">
    <property type="component" value="Unassembled WGS sequence"/>
</dbReference>
<name>A0AAN9ME35_PHACN</name>
<evidence type="ECO:0000313" key="2">
    <source>
        <dbReference type="Proteomes" id="UP001374584"/>
    </source>
</evidence>
<accession>A0AAN9ME35</accession>
<dbReference type="EMBL" id="JAYMYR010000007">
    <property type="protein sequence ID" value="KAK7352945.1"/>
    <property type="molecule type" value="Genomic_DNA"/>
</dbReference>
<reference evidence="1 2" key="1">
    <citation type="submission" date="2024-01" db="EMBL/GenBank/DDBJ databases">
        <title>The genomes of 5 underutilized Papilionoideae crops provide insights into root nodulation and disease resistanc.</title>
        <authorList>
            <person name="Jiang F."/>
        </authorList>
    </citation>
    <scope>NUCLEOTIDE SEQUENCE [LARGE SCALE GENOMIC DNA]</scope>
    <source>
        <strain evidence="1">JINMINGXINNONG_FW02</strain>
        <tissue evidence="1">Leaves</tissue>
    </source>
</reference>
<comment type="caution">
    <text evidence="1">The sequence shown here is derived from an EMBL/GenBank/DDBJ whole genome shotgun (WGS) entry which is preliminary data.</text>
</comment>
<proteinExistence type="predicted"/>
<protein>
    <submittedName>
        <fullName evidence="1">Uncharacterized protein</fullName>
    </submittedName>
</protein>
<evidence type="ECO:0000313" key="1">
    <source>
        <dbReference type="EMBL" id="KAK7352945.1"/>
    </source>
</evidence>
<sequence length="115" mass="13518">MPYLEGVLYLREVQQKPRKPKSWFTANDFGGRIARLRPPFPFALVYTTHYIQIHASNTSCLPFFPPITLGFDLLIARWESETKMSSWQNWTLGFIALCHGQDMDEDEDFMQNTWI</sequence>
<keyword evidence="2" id="KW-1185">Reference proteome</keyword>
<dbReference type="AlphaFoldDB" id="A0AAN9ME35"/>